<dbReference type="InterPro" id="IPR011021">
    <property type="entry name" value="Arrestin-like_N"/>
</dbReference>
<proteinExistence type="predicted"/>
<dbReference type="EMBL" id="MU006018">
    <property type="protein sequence ID" value="KAF2858081.1"/>
    <property type="molecule type" value="Genomic_DNA"/>
</dbReference>
<feature type="domain" description="Arrestin-like N-terminal" evidence="2">
    <location>
        <begin position="15"/>
        <end position="117"/>
    </location>
</feature>
<keyword evidence="5" id="KW-1185">Reference proteome</keyword>
<evidence type="ECO:0000313" key="4">
    <source>
        <dbReference type="EMBL" id="KAF2858081.1"/>
    </source>
</evidence>
<dbReference type="OrthoDB" id="2283785at2759"/>
<dbReference type="InterPro" id="IPR039634">
    <property type="entry name" value="Bul1-like"/>
</dbReference>
<evidence type="ECO:0008006" key="6">
    <source>
        <dbReference type="Google" id="ProtNLM"/>
    </source>
</evidence>
<dbReference type="AlphaFoldDB" id="A0A6A7BS71"/>
<feature type="region of interest" description="Disordered" evidence="1">
    <location>
        <begin position="389"/>
        <end position="422"/>
    </location>
</feature>
<evidence type="ECO:0000313" key="5">
    <source>
        <dbReference type="Proteomes" id="UP000799421"/>
    </source>
</evidence>
<sequence length="466" mass="51376">MPRFLALTHDKPTVSIELSSTKTIYTTSDQIQGNVVIYTPVALHVEDLRIDFIGATRTHVERGTTAVAVSGRTEAFHQFLKLSQPDISGHIPSDGILRAGTTHSVPFLFAIPEHLLPRACRHRVCHPSVRDAHLLLPPSLGGTGEDLAPEMASIKYGVYVKLTCCTIARVSEDGKREVQVSKARILRVMPRVEELPPLDTDGGGKDYTMSHVKTLRRGVLKGKWGTLTMRGSQPPAICLRPSIDKRHSTVATVDLQFDPHDELVSPPRLGSLHTRLKTITFFSSTARGDFPTKRIKETQDLTRGFHAESISLSHRWLAAVEWTRSEGRSYHARITVPVTLPVDKTFIPTFHSCLISRVYKLKLELGVQNMLGVNLTIKIPLQVTSVLAPSSPGGEPERLPVRAATPTPDYTEQPPQVDTPQAVDGNYVGEYFSTEEAWASLLGPNVLEDAPPGYNNTSTMLYVSVH</sequence>
<dbReference type="Proteomes" id="UP000799421">
    <property type="component" value="Unassembled WGS sequence"/>
</dbReference>
<dbReference type="Pfam" id="PF00339">
    <property type="entry name" value="Arrestin_N"/>
    <property type="match status" value="1"/>
</dbReference>
<dbReference type="PANTHER" id="PTHR31904:SF1">
    <property type="entry name" value="BYPASS OF STOP CODON PROTEIN 5-RELATED"/>
    <property type="match status" value="1"/>
</dbReference>
<evidence type="ECO:0000259" key="2">
    <source>
        <dbReference type="Pfam" id="PF00339"/>
    </source>
</evidence>
<reference evidence="4" key="1">
    <citation type="journal article" date="2020" name="Stud. Mycol.">
        <title>101 Dothideomycetes genomes: a test case for predicting lifestyles and emergence of pathogens.</title>
        <authorList>
            <person name="Haridas S."/>
            <person name="Albert R."/>
            <person name="Binder M."/>
            <person name="Bloem J."/>
            <person name="Labutti K."/>
            <person name="Salamov A."/>
            <person name="Andreopoulos B."/>
            <person name="Baker S."/>
            <person name="Barry K."/>
            <person name="Bills G."/>
            <person name="Bluhm B."/>
            <person name="Cannon C."/>
            <person name="Castanera R."/>
            <person name="Culley D."/>
            <person name="Daum C."/>
            <person name="Ezra D."/>
            <person name="Gonzalez J."/>
            <person name="Henrissat B."/>
            <person name="Kuo A."/>
            <person name="Liang C."/>
            <person name="Lipzen A."/>
            <person name="Lutzoni F."/>
            <person name="Magnuson J."/>
            <person name="Mondo S."/>
            <person name="Nolan M."/>
            <person name="Ohm R."/>
            <person name="Pangilinan J."/>
            <person name="Park H.-J."/>
            <person name="Ramirez L."/>
            <person name="Alfaro M."/>
            <person name="Sun H."/>
            <person name="Tritt A."/>
            <person name="Yoshinaga Y."/>
            <person name="Zwiers L.-H."/>
            <person name="Turgeon B."/>
            <person name="Goodwin S."/>
            <person name="Spatafora J."/>
            <person name="Crous P."/>
            <person name="Grigoriev I."/>
        </authorList>
    </citation>
    <scope>NUCLEOTIDE SEQUENCE</scope>
    <source>
        <strain evidence="4">CBS 480.64</strain>
    </source>
</reference>
<feature type="compositionally biased region" description="Polar residues" evidence="1">
    <location>
        <begin position="408"/>
        <end position="419"/>
    </location>
</feature>
<dbReference type="Pfam" id="PF04426">
    <property type="entry name" value="Bul1_C"/>
    <property type="match status" value="1"/>
</dbReference>
<dbReference type="InterPro" id="IPR022794">
    <property type="entry name" value="Bul1_C"/>
</dbReference>
<evidence type="ECO:0000256" key="1">
    <source>
        <dbReference type="SAM" id="MobiDB-lite"/>
    </source>
</evidence>
<protein>
    <recommendedName>
        <fullName evidence="6">Arrestin-like N-terminal domain-containing protein</fullName>
    </recommendedName>
</protein>
<accession>A0A6A7BS71</accession>
<organism evidence="4 5">
    <name type="scientific">Piedraia hortae CBS 480.64</name>
    <dbReference type="NCBI Taxonomy" id="1314780"/>
    <lineage>
        <taxon>Eukaryota</taxon>
        <taxon>Fungi</taxon>
        <taxon>Dikarya</taxon>
        <taxon>Ascomycota</taxon>
        <taxon>Pezizomycotina</taxon>
        <taxon>Dothideomycetes</taxon>
        <taxon>Dothideomycetidae</taxon>
        <taxon>Capnodiales</taxon>
        <taxon>Piedraiaceae</taxon>
        <taxon>Piedraia</taxon>
    </lineage>
</organism>
<name>A0A6A7BS71_9PEZI</name>
<evidence type="ECO:0000259" key="3">
    <source>
        <dbReference type="Pfam" id="PF04426"/>
    </source>
</evidence>
<dbReference type="Gene3D" id="2.60.40.640">
    <property type="match status" value="1"/>
</dbReference>
<dbReference type="InterPro" id="IPR014752">
    <property type="entry name" value="Arrestin-like_C"/>
</dbReference>
<feature type="domain" description="Bul1 C-terminal" evidence="3">
    <location>
        <begin position="309"/>
        <end position="384"/>
    </location>
</feature>
<gene>
    <name evidence="4" type="ORF">K470DRAFT_222032</name>
</gene>
<dbReference type="PANTHER" id="PTHR31904">
    <property type="entry name" value="BYPASS OF STOP CODON PROTEIN 5-RELATED"/>
    <property type="match status" value="1"/>
</dbReference>